<dbReference type="InterPro" id="IPR036918">
    <property type="entry name" value="Pyrv_Knase_C_sf"/>
</dbReference>
<dbReference type="SUPFAM" id="SSF52935">
    <property type="entry name" value="PK C-terminal domain-like"/>
    <property type="match status" value="1"/>
</dbReference>
<evidence type="ECO:0000313" key="2">
    <source>
        <dbReference type="Proteomes" id="UP001217324"/>
    </source>
</evidence>
<gene>
    <name evidence="1" type="ORF">PWF74_01265</name>
</gene>
<dbReference type="AlphaFoldDB" id="A0AAX3NCJ7"/>
<evidence type="ECO:0000313" key="1">
    <source>
        <dbReference type="EMBL" id="WEA14144.1"/>
    </source>
</evidence>
<proteinExistence type="predicted"/>
<name>A0AAX3NCJ7_9LACT</name>
<accession>A0AAX3NCJ7</accession>
<dbReference type="Gene3D" id="3.40.1380.20">
    <property type="entry name" value="Pyruvate kinase, C-terminal domain"/>
    <property type="match status" value="1"/>
</dbReference>
<dbReference type="Proteomes" id="UP001217324">
    <property type="component" value="Chromosome"/>
</dbReference>
<reference evidence="1" key="1">
    <citation type="submission" date="2023-02" db="EMBL/GenBank/DDBJ databases">
        <title>Comparative genomics and fermentation flavor characterization of five lactic acid bacteria reveal flavor biosynthesis metabolic pathways in fermented muskmelon puree.</title>
        <authorList>
            <person name="Yuan L."/>
            <person name="Li M."/>
            <person name="Xu X."/>
            <person name="Lao F."/>
            <person name="Wu J."/>
        </authorList>
    </citation>
    <scope>NUCLEOTIDE SEQUENCE</scope>
    <source>
        <strain evidence="1">Pa-2</strain>
    </source>
</reference>
<dbReference type="RefSeq" id="WP_274978409.1">
    <property type="nucleotide sequence ID" value="NZ_CP118627.1"/>
</dbReference>
<organism evidence="1 2">
    <name type="scientific">Lactococcus garvieae</name>
    <dbReference type="NCBI Taxonomy" id="1363"/>
    <lineage>
        <taxon>Bacteria</taxon>
        <taxon>Bacillati</taxon>
        <taxon>Bacillota</taxon>
        <taxon>Bacilli</taxon>
        <taxon>Lactobacillales</taxon>
        <taxon>Streptococcaceae</taxon>
        <taxon>Lactococcus</taxon>
    </lineage>
</organism>
<sequence>MNHITKINNINQLFEEAKKYAIENNIKSIVIFAKGIENVINLNNMLKDTGIKLFVTTFPSNQVLYLENEEGELEESYPEILIPENINVLEKEGISLISSTLPLEPIITPGIKDNPYSIINMTLNLFSEGTSLAVQSALMPVDNGYIAPSTRVLSLTSNLAVDLETTNSRFLFHPEKGLKINHIIK</sequence>
<dbReference type="EMBL" id="CP118627">
    <property type="protein sequence ID" value="WEA14144.1"/>
    <property type="molecule type" value="Genomic_DNA"/>
</dbReference>
<protein>
    <submittedName>
        <fullName evidence="1">Uncharacterized protein</fullName>
    </submittedName>
</protein>